<evidence type="ECO:0000256" key="1">
    <source>
        <dbReference type="SAM" id="MobiDB-lite"/>
    </source>
</evidence>
<reference evidence="2" key="1">
    <citation type="submission" date="2023-03" db="EMBL/GenBank/DDBJ databases">
        <title>Massive genome expansion in bonnet fungi (Mycena s.s.) driven by repeated elements and novel gene families across ecological guilds.</title>
        <authorList>
            <consortium name="Lawrence Berkeley National Laboratory"/>
            <person name="Harder C.B."/>
            <person name="Miyauchi S."/>
            <person name="Viragh M."/>
            <person name="Kuo A."/>
            <person name="Thoen E."/>
            <person name="Andreopoulos B."/>
            <person name="Lu D."/>
            <person name="Skrede I."/>
            <person name="Drula E."/>
            <person name="Henrissat B."/>
            <person name="Morin E."/>
            <person name="Kohler A."/>
            <person name="Barry K."/>
            <person name="LaButti K."/>
            <person name="Morin E."/>
            <person name="Salamov A."/>
            <person name="Lipzen A."/>
            <person name="Mereny Z."/>
            <person name="Hegedus B."/>
            <person name="Baldrian P."/>
            <person name="Stursova M."/>
            <person name="Weitz H."/>
            <person name="Taylor A."/>
            <person name="Grigoriev I.V."/>
            <person name="Nagy L.G."/>
            <person name="Martin F."/>
            <person name="Kauserud H."/>
        </authorList>
    </citation>
    <scope>NUCLEOTIDE SEQUENCE</scope>
    <source>
        <strain evidence="2">CBHHK002</strain>
    </source>
</reference>
<evidence type="ECO:0000313" key="2">
    <source>
        <dbReference type="EMBL" id="KAJ7351551.1"/>
    </source>
</evidence>
<comment type="caution">
    <text evidence="2">The sequence shown here is derived from an EMBL/GenBank/DDBJ whole genome shotgun (WGS) entry which is preliminary data.</text>
</comment>
<feature type="compositionally biased region" description="Basic and acidic residues" evidence="1">
    <location>
        <begin position="50"/>
        <end position="80"/>
    </location>
</feature>
<feature type="compositionally biased region" description="Basic and acidic residues" evidence="1">
    <location>
        <begin position="97"/>
        <end position="116"/>
    </location>
</feature>
<gene>
    <name evidence="2" type="ORF">DFH08DRAFT_806271</name>
</gene>
<evidence type="ECO:0000313" key="3">
    <source>
        <dbReference type="Proteomes" id="UP001218218"/>
    </source>
</evidence>
<dbReference type="Proteomes" id="UP001218218">
    <property type="component" value="Unassembled WGS sequence"/>
</dbReference>
<protein>
    <submittedName>
        <fullName evidence="2">Uncharacterized protein</fullName>
    </submittedName>
</protein>
<keyword evidence="3" id="KW-1185">Reference proteome</keyword>
<dbReference type="AlphaFoldDB" id="A0AAD7A8W0"/>
<feature type="compositionally biased region" description="Acidic residues" evidence="1">
    <location>
        <begin position="24"/>
        <end position="35"/>
    </location>
</feature>
<organism evidence="2 3">
    <name type="scientific">Mycena albidolilacea</name>
    <dbReference type="NCBI Taxonomy" id="1033008"/>
    <lineage>
        <taxon>Eukaryota</taxon>
        <taxon>Fungi</taxon>
        <taxon>Dikarya</taxon>
        <taxon>Basidiomycota</taxon>
        <taxon>Agaricomycotina</taxon>
        <taxon>Agaricomycetes</taxon>
        <taxon>Agaricomycetidae</taxon>
        <taxon>Agaricales</taxon>
        <taxon>Marasmiineae</taxon>
        <taxon>Mycenaceae</taxon>
        <taxon>Mycena</taxon>
    </lineage>
</organism>
<accession>A0AAD7A8W0</accession>
<feature type="compositionally biased region" description="Basic and acidic residues" evidence="1">
    <location>
        <begin position="1"/>
        <end position="14"/>
    </location>
</feature>
<dbReference type="EMBL" id="JARIHO010000013">
    <property type="protein sequence ID" value="KAJ7351551.1"/>
    <property type="molecule type" value="Genomic_DNA"/>
</dbReference>
<name>A0AAD7A8W0_9AGAR</name>
<proteinExistence type="predicted"/>
<sequence>MYETRDIGMDEWKGIIKRNAQPYPDDDEQLQDDEEPPRAPHNHAGGAWSPREDRGDSNEMRSEMRPPRIRTDSFVRRPSNERGTTTGEARGIQRARMKLENENCCRKEGMSREKARQPKYHSPARLSVGSESQRDRRHLRIHMKKCRTRSMLHKTRRARAESPDGTPVQRVERVQKGWGAVRTFTGKRRTATHDLHHTCKRPLRIASGTEACERTPKIPSLY</sequence>
<feature type="region of interest" description="Disordered" evidence="1">
    <location>
        <begin position="1"/>
        <end position="136"/>
    </location>
</feature>